<reference evidence="1 2" key="1">
    <citation type="submission" date="2014-04" db="EMBL/GenBank/DDBJ databases">
        <authorList>
            <consortium name="DOE Joint Genome Institute"/>
            <person name="Kuo A."/>
            <person name="Tarkka M."/>
            <person name="Buscot F."/>
            <person name="Kohler A."/>
            <person name="Nagy L.G."/>
            <person name="Floudas D."/>
            <person name="Copeland A."/>
            <person name="Barry K.W."/>
            <person name="Cichocki N."/>
            <person name="Veneault-Fourrey C."/>
            <person name="LaButti K."/>
            <person name="Lindquist E.A."/>
            <person name="Lipzen A."/>
            <person name="Lundell T."/>
            <person name="Morin E."/>
            <person name="Murat C."/>
            <person name="Sun H."/>
            <person name="Tunlid A."/>
            <person name="Henrissat B."/>
            <person name="Grigoriev I.V."/>
            <person name="Hibbett D.S."/>
            <person name="Martin F."/>
            <person name="Nordberg H.P."/>
            <person name="Cantor M.N."/>
            <person name="Hua S.X."/>
        </authorList>
    </citation>
    <scope>NUCLEOTIDE SEQUENCE [LARGE SCALE GENOMIC DNA]</scope>
    <source>
        <strain evidence="1 2">F 1598</strain>
    </source>
</reference>
<dbReference type="Proteomes" id="UP000054166">
    <property type="component" value="Unassembled WGS sequence"/>
</dbReference>
<reference evidence="2" key="2">
    <citation type="submission" date="2015-01" db="EMBL/GenBank/DDBJ databases">
        <title>Evolutionary Origins and Diversification of the Mycorrhizal Mutualists.</title>
        <authorList>
            <consortium name="DOE Joint Genome Institute"/>
            <consortium name="Mycorrhizal Genomics Consortium"/>
            <person name="Kohler A."/>
            <person name="Kuo A."/>
            <person name="Nagy L.G."/>
            <person name="Floudas D."/>
            <person name="Copeland A."/>
            <person name="Barry K.W."/>
            <person name="Cichocki N."/>
            <person name="Veneault-Fourrey C."/>
            <person name="LaButti K."/>
            <person name="Lindquist E.A."/>
            <person name="Lipzen A."/>
            <person name="Lundell T."/>
            <person name="Morin E."/>
            <person name="Murat C."/>
            <person name="Riley R."/>
            <person name="Ohm R."/>
            <person name="Sun H."/>
            <person name="Tunlid A."/>
            <person name="Henrissat B."/>
            <person name="Grigoriev I.V."/>
            <person name="Hibbett D.S."/>
            <person name="Martin F."/>
        </authorList>
    </citation>
    <scope>NUCLEOTIDE SEQUENCE [LARGE SCALE GENOMIC DNA]</scope>
    <source>
        <strain evidence="2">F 1598</strain>
    </source>
</reference>
<dbReference type="InParanoid" id="A0A0C3EW88"/>
<dbReference type="EMBL" id="KN833165">
    <property type="protein sequence ID" value="KIM72081.1"/>
    <property type="molecule type" value="Genomic_DNA"/>
</dbReference>
<proteinExistence type="predicted"/>
<keyword evidence="2" id="KW-1185">Reference proteome</keyword>
<evidence type="ECO:0000313" key="1">
    <source>
        <dbReference type="EMBL" id="KIM72081.1"/>
    </source>
</evidence>
<dbReference type="OrthoDB" id="3260975at2759"/>
<protein>
    <submittedName>
        <fullName evidence="1">Uncharacterized protein</fullName>
    </submittedName>
</protein>
<dbReference type="AlphaFoldDB" id="A0A0C3EW88"/>
<evidence type="ECO:0000313" key="2">
    <source>
        <dbReference type="Proteomes" id="UP000054166"/>
    </source>
</evidence>
<name>A0A0C3EW88_PILCF</name>
<sequence length="172" mass="18706">MGSNNIMRAFQTPARGWGGFSHRGPPVYRANHLCHADLSANTLNMLHHPNTPQGLAAYALQVTAWKTTNPMKYSGGDEFAPYPLTPGTEAVGKGECFECGHRHSRTGQHTGPLVDPGETHYWRVANRILRDSRAEANEVLPVDVRFVAATDSYPGHWVSTTDNQGNGKGLGA</sequence>
<dbReference type="HOGENOM" id="CLU_1555855_0_0_1"/>
<organism evidence="1 2">
    <name type="scientific">Piloderma croceum (strain F 1598)</name>
    <dbReference type="NCBI Taxonomy" id="765440"/>
    <lineage>
        <taxon>Eukaryota</taxon>
        <taxon>Fungi</taxon>
        <taxon>Dikarya</taxon>
        <taxon>Basidiomycota</taxon>
        <taxon>Agaricomycotina</taxon>
        <taxon>Agaricomycetes</taxon>
        <taxon>Agaricomycetidae</taxon>
        <taxon>Atheliales</taxon>
        <taxon>Atheliaceae</taxon>
        <taxon>Piloderma</taxon>
    </lineage>
</organism>
<accession>A0A0C3EW88</accession>
<gene>
    <name evidence="1" type="ORF">PILCRDRAFT_16460</name>
</gene>